<dbReference type="Pfam" id="PF00766">
    <property type="entry name" value="ETF_alpha"/>
    <property type="match status" value="1"/>
</dbReference>
<dbReference type="PANTHER" id="PTHR43153:SF1">
    <property type="entry name" value="ELECTRON TRANSFER FLAVOPROTEIN SUBUNIT ALPHA, MITOCHONDRIAL"/>
    <property type="match status" value="1"/>
</dbReference>
<dbReference type="Gene3D" id="3.40.50.1220">
    <property type="entry name" value="TPP-binding domain"/>
    <property type="match status" value="1"/>
</dbReference>
<dbReference type="InterPro" id="IPR029035">
    <property type="entry name" value="DHS-like_NAD/FAD-binding_dom"/>
</dbReference>
<organism evidence="4 5">
    <name type="scientific">Nannocystis pusilla</name>
    <dbReference type="NCBI Taxonomy" id="889268"/>
    <lineage>
        <taxon>Bacteria</taxon>
        <taxon>Pseudomonadati</taxon>
        <taxon>Myxococcota</taxon>
        <taxon>Polyangia</taxon>
        <taxon>Nannocystales</taxon>
        <taxon>Nannocystaceae</taxon>
        <taxon>Nannocystis</taxon>
    </lineage>
</organism>
<reference evidence="4" key="1">
    <citation type="submission" date="2021-08" db="EMBL/GenBank/DDBJ databases">
        <authorList>
            <person name="Stevens D.C."/>
        </authorList>
    </citation>
    <scope>NUCLEOTIDE SEQUENCE</scope>
    <source>
        <strain evidence="4">DSM 53165</strain>
    </source>
</reference>
<dbReference type="InterPro" id="IPR014731">
    <property type="entry name" value="ETF_asu_C"/>
</dbReference>
<feature type="domain" description="Electron transfer flavoprotein alpha/beta-subunit N-terminal" evidence="3">
    <location>
        <begin position="4"/>
        <end position="186"/>
    </location>
</feature>
<sequence length="324" mass="33110">MSKVLVILETAGGQLRPHSLPGITCAAEIARATGKPLHLLVLGAQPGEAAQAVAAAGYGAAAVHTLAAPELEPFTAEAWGDAIVHAARTLDASVIGGTASSTLRDALPRAAAILDAPLVSEVVKVKSGDTFVRPISAGRALQDQKVNSGTFFFTARGTEFEHAHPTGAVPVQALAAAAVSTRGAQVKGVQKTESSRPQLTEAKVIVSGGRGMREGANFKILEQLTDLLGGALGASRAATDAGMVPADLQVGQTGKIVAPELYFAVAISGAIQHLAGMKGSKTIVAINKDAEAPIFQVADYGLVAKWEEAVPQLVELIKARKGAA</sequence>
<comment type="similarity">
    <text evidence="1">Belongs to the ETF alpha-subunit/FixB family.</text>
</comment>
<evidence type="ECO:0000256" key="1">
    <source>
        <dbReference type="ARBA" id="ARBA00005817"/>
    </source>
</evidence>
<accession>A0ABS7TVS2</accession>
<dbReference type="PANTHER" id="PTHR43153">
    <property type="entry name" value="ELECTRON TRANSFER FLAVOPROTEIN ALPHA"/>
    <property type="match status" value="1"/>
</dbReference>
<dbReference type="SUPFAM" id="SSF52467">
    <property type="entry name" value="DHS-like NAD/FAD-binding domain"/>
    <property type="match status" value="1"/>
</dbReference>
<dbReference type="Gene3D" id="3.40.50.620">
    <property type="entry name" value="HUPs"/>
    <property type="match status" value="1"/>
</dbReference>
<dbReference type="InterPro" id="IPR001308">
    <property type="entry name" value="ETF_a/FixB"/>
</dbReference>
<dbReference type="EMBL" id="JAIRAU010000031">
    <property type="protein sequence ID" value="MBZ5712358.1"/>
    <property type="molecule type" value="Genomic_DNA"/>
</dbReference>
<keyword evidence="2" id="KW-0813">Transport</keyword>
<keyword evidence="5" id="KW-1185">Reference proteome</keyword>
<protein>
    <submittedName>
        <fullName evidence="4">FAD-binding protein</fullName>
    </submittedName>
</protein>
<dbReference type="Pfam" id="PF01012">
    <property type="entry name" value="ETF"/>
    <property type="match status" value="1"/>
</dbReference>
<comment type="caution">
    <text evidence="4">The sequence shown here is derived from an EMBL/GenBank/DDBJ whole genome shotgun (WGS) entry which is preliminary data.</text>
</comment>
<evidence type="ECO:0000313" key="4">
    <source>
        <dbReference type="EMBL" id="MBZ5712358.1"/>
    </source>
</evidence>
<gene>
    <name evidence="4" type="ORF">K7C98_24210</name>
</gene>
<keyword evidence="2" id="KW-0249">Electron transport</keyword>
<dbReference type="SMART" id="SM00893">
    <property type="entry name" value="ETF"/>
    <property type="match status" value="1"/>
</dbReference>
<name>A0ABS7TVS2_9BACT</name>
<evidence type="ECO:0000256" key="2">
    <source>
        <dbReference type="ARBA" id="ARBA00022982"/>
    </source>
</evidence>
<evidence type="ECO:0000313" key="5">
    <source>
        <dbReference type="Proteomes" id="UP001139031"/>
    </source>
</evidence>
<dbReference type="InterPro" id="IPR014730">
    <property type="entry name" value="ETF_a/b_N"/>
</dbReference>
<evidence type="ECO:0000259" key="3">
    <source>
        <dbReference type="SMART" id="SM00893"/>
    </source>
</evidence>
<dbReference type="InterPro" id="IPR014729">
    <property type="entry name" value="Rossmann-like_a/b/a_fold"/>
</dbReference>
<dbReference type="PIRSF" id="PIRSF000089">
    <property type="entry name" value="Electra_flavoP_a"/>
    <property type="match status" value="1"/>
</dbReference>
<dbReference type="Proteomes" id="UP001139031">
    <property type="component" value="Unassembled WGS sequence"/>
</dbReference>
<dbReference type="SUPFAM" id="SSF52402">
    <property type="entry name" value="Adenine nucleotide alpha hydrolases-like"/>
    <property type="match status" value="1"/>
</dbReference>
<proteinExistence type="inferred from homology"/>
<dbReference type="RefSeq" id="WP_224194118.1">
    <property type="nucleotide sequence ID" value="NZ_JAIRAU010000031.1"/>
</dbReference>